<keyword evidence="4" id="KW-0418">Kinase</keyword>
<accession>A0A1B2DTZ7</accession>
<name>A0A1B2DTZ7_9BACL</name>
<dbReference type="KEGG" id="pib:BBD41_00380"/>
<comment type="function">
    <text evidence="1">Transcriptional repressor of xylose-utilizing enzymes.</text>
</comment>
<dbReference type="GO" id="GO:0042732">
    <property type="term" value="P:D-xylose metabolic process"/>
    <property type="evidence" value="ECO:0007669"/>
    <property type="project" value="UniProtKB-KW"/>
</dbReference>
<evidence type="ECO:0000313" key="4">
    <source>
        <dbReference type="EMBL" id="ANY71167.1"/>
    </source>
</evidence>
<gene>
    <name evidence="4" type="ORF">BBD41_00380</name>
</gene>
<dbReference type="PANTHER" id="PTHR18964">
    <property type="entry name" value="ROK (REPRESSOR, ORF, KINASE) FAMILY"/>
    <property type="match status" value="1"/>
</dbReference>
<sequence length="396" mass="42959">MVVHSNPPLKKQVYDRISYLGTASKVDLMHHFSITSSSMTRLLEEMTSQGLIVVSGLGSSTGGRKPLLFQTNPTYRYLLGLDISRIHSALGLYDMHLNTLNVTRWKMDDHMTPERLVDLVALEAGKVLAARGISAEDVLGIGIGAVGPLDQSQGLILEPEFFPASRWKNVPICDLLQTRLGIPALLDNGANTALIGEHWALRAHNIQHALYVHAGVNIRSAAMSGGQVLRGAVDTEGAVGQMIIQANGHRLRDKGNYGALEAFVSVPALEERVRTQLKIGRYSILSGMPPEQVNFSALIDALRSGDPLVTEQFSETAAYLGIGLANLINALHPEYVILGGPLMTAHRIVFDNAVEIAKKNTYHYPEYNPVFTPGILTDEAVATGAAIMVLQAWDGE</sequence>
<evidence type="ECO:0000256" key="3">
    <source>
        <dbReference type="ARBA" id="ARBA00022629"/>
    </source>
</evidence>
<protein>
    <submittedName>
        <fullName evidence="4">Sugar kinase</fullName>
    </submittedName>
</protein>
<dbReference type="Pfam" id="PF00480">
    <property type="entry name" value="ROK"/>
    <property type="match status" value="1"/>
</dbReference>
<keyword evidence="4" id="KW-0808">Transferase</keyword>
<proteinExistence type="inferred from homology"/>
<dbReference type="InterPro" id="IPR000600">
    <property type="entry name" value="ROK"/>
</dbReference>
<dbReference type="SUPFAM" id="SSF46785">
    <property type="entry name" value="Winged helix' DNA-binding domain"/>
    <property type="match status" value="1"/>
</dbReference>
<dbReference type="Gene3D" id="3.30.420.40">
    <property type="match status" value="2"/>
</dbReference>
<evidence type="ECO:0000256" key="1">
    <source>
        <dbReference type="ARBA" id="ARBA00002486"/>
    </source>
</evidence>
<dbReference type="GO" id="GO:0016301">
    <property type="term" value="F:kinase activity"/>
    <property type="evidence" value="ECO:0007669"/>
    <property type="project" value="UniProtKB-KW"/>
</dbReference>
<dbReference type="EMBL" id="CP016809">
    <property type="protein sequence ID" value="ANY71167.1"/>
    <property type="molecule type" value="Genomic_DNA"/>
</dbReference>
<keyword evidence="3" id="KW-0119">Carbohydrate metabolism</keyword>
<dbReference type="SUPFAM" id="SSF53067">
    <property type="entry name" value="Actin-like ATPase domain"/>
    <property type="match status" value="1"/>
</dbReference>
<reference evidence="4" key="1">
    <citation type="submission" date="2016-08" db="EMBL/GenBank/DDBJ databases">
        <title>Complete Genome Seqeunce of Paenibacillus sp. nov. IHBB 9852 from high altitute lake of Indian trans-Himalayas.</title>
        <authorList>
            <person name="Kiran S."/>
            <person name="Swarnkar M.K."/>
            <person name="Rana A."/>
            <person name="Tewari R."/>
            <person name="Gulati A."/>
        </authorList>
    </citation>
    <scope>NUCLEOTIDE SEQUENCE [LARGE SCALE GENOMIC DNA]</scope>
    <source>
        <strain evidence="4">IHBB 9852</strain>
    </source>
</reference>
<dbReference type="PANTHER" id="PTHR18964:SF149">
    <property type="entry name" value="BIFUNCTIONAL UDP-N-ACETYLGLUCOSAMINE 2-EPIMERASE_N-ACETYLMANNOSAMINE KINASE"/>
    <property type="match status" value="1"/>
</dbReference>
<dbReference type="AlphaFoldDB" id="A0A1B2DTZ7"/>
<organism evidence="4">
    <name type="scientific">Paenibacillus ihbetae</name>
    <dbReference type="NCBI Taxonomy" id="1870820"/>
    <lineage>
        <taxon>Bacteria</taxon>
        <taxon>Bacillati</taxon>
        <taxon>Bacillota</taxon>
        <taxon>Bacilli</taxon>
        <taxon>Bacillales</taxon>
        <taxon>Paenibacillaceae</taxon>
        <taxon>Paenibacillus</taxon>
    </lineage>
</organism>
<keyword evidence="3" id="KW-0859">Xylose metabolism</keyword>
<evidence type="ECO:0000256" key="2">
    <source>
        <dbReference type="ARBA" id="ARBA00006479"/>
    </source>
</evidence>
<dbReference type="InterPro" id="IPR036388">
    <property type="entry name" value="WH-like_DNA-bd_sf"/>
</dbReference>
<dbReference type="RefSeq" id="WP_099476339.1">
    <property type="nucleotide sequence ID" value="NZ_CP016809.1"/>
</dbReference>
<dbReference type="InterPro" id="IPR036390">
    <property type="entry name" value="WH_DNA-bd_sf"/>
</dbReference>
<dbReference type="Gene3D" id="1.10.10.10">
    <property type="entry name" value="Winged helix-like DNA-binding domain superfamily/Winged helix DNA-binding domain"/>
    <property type="match status" value="1"/>
</dbReference>
<dbReference type="InterPro" id="IPR043129">
    <property type="entry name" value="ATPase_NBD"/>
</dbReference>
<comment type="similarity">
    <text evidence="2">Belongs to the ROK (NagC/XylR) family.</text>
</comment>